<organism evidence="2 3">
    <name type="scientific">Simiduia agarivorans (strain DSM 21679 / JCM 13881 / BCRC 17597 / SA1)</name>
    <dbReference type="NCBI Taxonomy" id="1117647"/>
    <lineage>
        <taxon>Bacteria</taxon>
        <taxon>Pseudomonadati</taxon>
        <taxon>Pseudomonadota</taxon>
        <taxon>Gammaproteobacteria</taxon>
        <taxon>Cellvibrionales</taxon>
        <taxon>Cellvibrionaceae</taxon>
        <taxon>Simiduia</taxon>
    </lineage>
</organism>
<dbReference type="STRING" id="1117647.M5M_12777"/>
<name>R9S653_SIMAS</name>
<proteinExistence type="predicted"/>
<gene>
    <name evidence="2" type="ordered locus">M5M_12777</name>
</gene>
<keyword evidence="3" id="KW-1185">Reference proteome</keyword>
<accession>R9S653</accession>
<evidence type="ECO:0000313" key="2">
    <source>
        <dbReference type="EMBL" id="AGN11338.1"/>
    </source>
</evidence>
<dbReference type="KEGG" id="saga:M5M_12777"/>
<evidence type="ECO:0000313" key="3">
    <source>
        <dbReference type="Proteomes" id="UP000000466"/>
    </source>
</evidence>
<reference evidence="2 3" key="1">
    <citation type="journal article" date="2013" name="Genome Announc.">
        <title>Complete genome sequence of Simiduia agarivorans SA1(T), a marine bacterium able to degrade a variety of polysaccharides.</title>
        <authorList>
            <person name="Lin S.Y."/>
            <person name="Shieh W.Y."/>
            <person name="Chen J.S."/>
            <person name="Tang S.L."/>
        </authorList>
    </citation>
    <scope>NUCLEOTIDE SEQUENCE [LARGE SCALE GENOMIC DNA]</scope>
    <source>
        <strain evidence="3">DSM 21679 / JCM 13881 / BCRC 17597 / SA1</strain>
    </source>
</reference>
<dbReference type="HOGENOM" id="CLU_3066207_0_0_6"/>
<dbReference type="EMBL" id="CP003746">
    <property type="protein sequence ID" value="AGN11338.1"/>
    <property type="molecule type" value="Genomic_DNA"/>
</dbReference>
<feature type="region of interest" description="Disordered" evidence="1">
    <location>
        <begin position="1"/>
        <end position="22"/>
    </location>
</feature>
<evidence type="ECO:0000256" key="1">
    <source>
        <dbReference type="SAM" id="MobiDB-lite"/>
    </source>
</evidence>
<sequence length="53" mass="5997">MFNKNDSAGRRGAGHYPTELSGMEWNPQARSLSIRENLSLSGRYQLPGIYKKL</sequence>
<dbReference type="Proteomes" id="UP000000466">
    <property type="component" value="Chromosome"/>
</dbReference>
<protein>
    <submittedName>
        <fullName evidence="2">Uncharacterized protein</fullName>
    </submittedName>
</protein>
<dbReference type="AlphaFoldDB" id="R9S653"/>